<dbReference type="CDD" id="cd01347">
    <property type="entry name" value="ligand_gated_channel"/>
    <property type="match status" value="1"/>
</dbReference>
<dbReference type="STRING" id="754476.Q7A_174"/>
<evidence type="ECO:0000256" key="8">
    <source>
        <dbReference type="ARBA" id="ARBA00023004"/>
    </source>
</evidence>
<keyword evidence="10 16" id="KW-0798">TonB box</keyword>
<dbReference type="InterPro" id="IPR037066">
    <property type="entry name" value="Plug_dom_sf"/>
</dbReference>
<dbReference type="SUPFAM" id="SSF56935">
    <property type="entry name" value="Porins"/>
    <property type="match status" value="1"/>
</dbReference>
<gene>
    <name evidence="18" type="ordered locus">Q7A_174</name>
</gene>
<comment type="similarity">
    <text evidence="2 14 16">Belongs to the TonB-dependent receptor family.</text>
</comment>
<dbReference type="Pfam" id="PF07660">
    <property type="entry name" value="STN"/>
    <property type="match status" value="1"/>
</dbReference>
<reference evidence="18 19" key="2">
    <citation type="journal article" date="2013" name="Int. J. Syst. Evol. Microbiol.">
        <title>Methylophaga nitratireducenticrescens sp. nov. and Methylophaga frappieri sp. nov., isolated from the biofilm of the methanol-fed denitrification system treating the seawater at the Montreal Biodome.</title>
        <authorList>
            <person name="Villeneuve C."/>
            <person name="Martineau C."/>
            <person name="Mauffrey F."/>
            <person name="Villemur R."/>
        </authorList>
    </citation>
    <scope>NUCLEOTIDE SEQUENCE [LARGE SCALE GENOMIC DNA]</scope>
    <source>
        <strain evidence="18 19">JAM1</strain>
    </source>
</reference>
<dbReference type="InterPro" id="IPR039426">
    <property type="entry name" value="TonB-dep_rcpt-like"/>
</dbReference>
<feature type="short sequence motif" description="TonB C-terminal box" evidence="15">
    <location>
        <begin position="801"/>
        <end position="818"/>
    </location>
</feature>
<evidence type="ECO:0000256" key="3">
    <source>
        <dbReference type="ARBA" id="ARBA00022448"/>
    </source>
</evidence>
<keyword evidence="9" id="KW-0406">Ion transport</keyword>
<dbReference type="InterPro" id="IPR012910">
    <property type="entry name" value="Plug_dom"/>
</dbReference>
<dbReference type="InterPro" id="IPR010105">
    <property type="entry name" value="TonB_sidphr_rcpt"/>
</dbReference>
<evidence type="ECO:0000256" key="2">
    <source>
        <dbReference type="ARBA" id="ARBA00009810"/>
    </source>
</evidence>
<proteinExistence type="inferred from homology"/>
<keyword evidence="5" id="KW-0410">Iron transport</keyword>
<evidence type="ECO:0000256" key="12">
    <source>
        <dbReference type="ARBA" id="ARBA00023170"/>
    </source>
</evidence>
<organism evidence="18 19">
    <name type="scientific">Methylophaga nitratireducenticrescens</name>
    <dbReference type="NCBI Taxonomy" id="754476"/>
    <lineage>
        <taxon>Bacteria</taxon>
        <taxon>Pseudomonadati</taxon>
        <taxon>Pseudomonadota</taxon>
        <taxon>Gammaproteobacteria</taxon>
        <taxon>Thiotrichales</taxon>
        <taxon>Piscirickettsiaceae</taxon>
        <taxon>Methylophaga</taxon>
    </lineage>
</organism>
<dbReference type="GO" id="GO:0015344">
    <property type="term" value="F:siderophore uptake transmembrane transporter activity"/>
    <property type="evidence" value="ECO:0007669"/>
    <property type="project" value="TreeGrafter"/>
</dbReference>
<evidence type="ECO:0000256" key="14">
    <source>
        <dbReference type="PROSITE-ProRule" id="PRU01360"/>
    </source>
</evidence>
<dbReference type="AlphaFoldDB" id="I1XF64"/>
<dbReference type="Proteomes" id="UP000009144">
    <property type="component" value="Chromosome"/>
</dbReference>
<dbReference type="PROSITE" id="PS52016">
    <property type="entry name" value="TONB_DEPENDENT_REC_3"/>
    <property type="match status" value="1"/>
</dbReference>
<dbReference type="SMART" id="SM00965">
    <property type="entry name" value="STN"/>
    <property type="match status" value="1"/>
</dbReference>
<dbReference type="GO" id="GO:0015891">
    <property type="term" value="P:siderophore transport"/>
    <property type="evidence" value="ECO:0007669"/>
    <property type="project" value="InterPro"/>
</dbReference>
<keyword evidence="6 14" id="KW-0812">Transmembrane</keyword>
<dbReference type="InterPro" id="IPR011662">
    <property type="entry name" value="Secretin/TonB_short_N"/>
</dbReference>
<name>I1XF64_METNJ</name>
<sequence>MQTNLSIPQKTSIVRAIQQLTHSSRHILLCSALFMPVTLYSTNTLAETVTQSYSIQAGELGSVLNRFASQAGVNIYFDAALTRGLQSPGLDGTHSIDSALQKLLQGTNLQVVKTSADSYQLQQRPSGDNTEVDSVTLAPVQVSAAGIGSNTEGTNSYTTGSMNTATRLGLSIRETPQSVSVISRQLMDDMQLESLTDVVNTVTGINAKSFDSSRFGFSARGFDIDNYQIDGVPTTWSSGWAAGESQMDTVIYDRIEVVRGASGLISGAGNPSAAINLVRKKADSKEFTGHASVSAGSWDRYQGTVDISTPLNEAGTVRGRVVGSYLDERSYVDLLENEKTVFYGTLAADLTDNTLMNVGISQQQNKPTGSTWGGLPTWFSDGGRTDWSRSKTTAADWTEWSSTHTNYFANLEHVFDSGLKLYAGYTKNINEADLRLLYLSGAPDRATGLGMSASPAWYDVKREQDTIDIYGSLPFDFAGKNHEITVGFMHSKQDLTTDNRPRVAAAPGSFYDWDGSYPEPEWGEKTTYTTQDTKQIGGYAVARLTLADPLKLILGSRITNWEIEGMKWNGERYNFDHHQVVTPYAGLIYDINDIYSAFVSYTDIFNPQDYQDRNGNYLDPLEGENYEAGIKAEYLQGRLNAMVSVFRIEQDNLAQVDAGYLIPGTINQAYYAAEGTTSKGFEAEISGAITDNWNLIVGWSQFQAEDADGASVNIRYPRRTATLFTTYRLDQLTLGGGVNWESSNYTLVTNPLGQTEKLKQDSYALVRLMAKYQVTPALSAQLNINNLFDEKYYTNIGFYSQLAYGTPRNANLTLKYDF</sequence>
<dbReference type="Pfam" id="PF07715">
    <property type="entry name" value="Plug"/>
    <property type="match status" value="1"/>
</dbReference>
<dbReference type="InterPro" id="IPR036942">
    <property type="entry name" value="Beta-barrel_TonB_sf"/>
</dbReference>
<evidence type="ECO:0000256" key="15">
    <source>
        <dbReference type="PROSITE-ProRule" id="PRU10144"/>
    </source>
</evidence>
<dbReference type="Gene3D" id="2.170.130.10">
    <property type="entry name" value="TonB-dependent receptor, plug domain"/>
    <property type="match status" value="1"/>
</dbReference>
<dbReference type="InterPro" id="IPR010917">
    <property type="entry name" value="TonB_rcpt_CS"/>
</dbReference>
<keyword evidence="12 18" id="KW-0675">Receptor</keyword>
<protein>
    <submittedName>
        <fullName evidence="18">OMR family iron-siderophore receptor</fullName>
    </submittedName>
</protein>
<keyword evidence="11 14" id="KW-0472">Membrane</keyword>
<evidence type="ECO:0000256" key="13">
    <source>
        <dbReference type="ARBA" id="ARBA00023237"/>
    </source>
</evidence>
<keyword evidence="3 14" id="KW-0813">Transport</keyword>
<dbReference type="EMBL" id="CP003390">
    <property type="protein sequence ID" value="AFI83033.1"/>
    <property type="molecule type" value="Genomic_DNA"/>
</dbReference>
<dbReference type="KEGG" id="mej:Q7A_174"/>
<evidence type="ECO:0000256" key="5">
    <source>
        <dbReference type="ARBA" id="ARBA00022496"/>
    </source>
</evidence>
<keyword evidence="7" id="KW-0732">Signal</keyword>
<keyword evidence="19" id="KW-1185">Reference proteome</keyword>
<dbReference type="NCBIfam" id="TIGR01783">
    <property type="entry name" value="TonB-siderophor"/>
    <property type="match status" value="1"/>
</dbReference>
<accession>I1XF64</accession>
<reference evidence="18 19" key="1">
    <citation type="journal article" date="2012" name="J. Bacteriol.">
        <title>Complete genome sequences of Methylophaga sp. strain JAM1 and Methylophaga sp. strain JAM7.</title>
        <authorList>
            <person name="Villeneuve C."/>
            <person name="Martineau C."/>
            <person name="Mauffrey F."/>
            <person name="Villemur R."/>
        </authorList>
    </citation>
    <scope>NUCLEOTIDE SEQUENCE [LARGE SCALE GENOMIC DNA]</scope>
    <source>
        <strain evidence="18 19">JAM1</strain>
    </source>
</reference>
<evidence type="ECO:0000256" key="10">
    <source>
        <dbReference type="ARBA" id="ARBA00023077"/>
    </source>
</evidence>
<evidence type="ECO:0000256" key="16">
    <source>
        <dbReference type="RuleBase" id="RU003357"/>
    </source>
</evidence>
<evidence type="ECO:0000256" key="1">
    <source>
        <dbReference type="ARBA" id="ARBA00004571"/>
    </source>
</evidence>
<dbReference type="FunFam" id="2.170.130.10:FF:000010">
    <property type="entry name" value="Ferripyoverdine receptor"/>
    <property type="match status" value="1"/>
</dbReference>
<dbReference type="PROSITE" id="PS01156">
    <property type="entry name" value="TONB_DEPENDENT_REC_2"/>
    <property type="match status" value="1"/>
</dbReference>
<evidence type="ECO:0000256" key="9">
    <source>
        <dbReference type="ARBA" id="ARBA00023065"/>
    </source>
</evidence>
<dbReference type="InterPro" id="IPR000531">
    <property type="entry name" value="Beta-barrel_TonB"/>
</dbReference>
<dbReference type="HOGENOM" id="CLU_008287_9_3_6"/>
<evidence type="ECO:0000313" key="18">
    <source>
        <dbReference type="EMBL" id="AFI83033.1"/>
    </source>
</evidence>
<evidence type="ECO:0000256" key="7">
    <source>
        <dbReference type="ARBA" id="ARBA00022729"/>
    </source>
</evidence>
<evidence type="ECO:0000256" key="6">
    <source>
        <dbReference type="ARBA" id="ARBA00022692"/>
    </source>
</evidence>
<dbReference type="Pfam" id="PF00593">
    <property type="entry name" value="TonB_dep_Rec_b-barrel"/>
    <property type="match status" value="1"/>
</dbReference>
<evidence type="ECO:0000256" key="11">
    <source>
        <dbReference type="ARBA" id="ARBA00023136"/>
    </source>
</evidence>
<dbReference type="PANTHER" id="PTHR32552:SF74">
    <property type="entry name" value="HYDROXAMATE SIDEROPHORE RECEPTOR FHUE"/>
    <property type="match status" value="1"/>
</dbReference>
<dbReference type="GO" id="GO:0009279">
    <property type="term" value="C:cell outer membrane"/>
    <property type="evidence" value="ECO:0007669"/>
    <property type="project" value="UniProtKB-SubCell"/>
</dbReference>
<dbReference type="GO" id="GO:0038023">
    <property type="term" value="F:signaling receptor activity"/>
    <property type="evidence" value="ECO:0007669"/>
    <property type="project" value="InterPro"/>
</dbReference>
<dbReference type="eggNOG" id="COG4773">
    <property type="taxonomic scope" value="Bacteria"/>
</dbReference>
<dbReference type="PATRIC" id="fig|754476.3.peg.173"/>
<feature type="domain" description="Secretin/TonB short N-terminal" evidence="17">
    <location>
        <begin position="73"/>
        <end position="124"/>
    </location>
</feature>
<evidence type="ECO:0000313" key="19">
    <source>
        <dbReference type="Proteomes" id="UP000009144"/>
    </source>
</evidence>
<keyword evidence="4 14" id="KW-1134">Transmembrane beta strand</keyword>
<dbReference type="Gene3D" id="3.55.50.30">
    <property type="match status" value="1"/>
</dbReference>
<keyword evidence="8" id="KW-0408">Iron</keyword>
<dbReference type="PANTHER" id="PTHR32552">
    <property type="entry name" value="FERRICHROME IRON RECEPTOR-RELATED"/>
    <property type="match status" value="1"/>
</dbReference>
<evidence type="ECO:0000256" key="4">
    <source>
        <dbReference type="ARBA" id="ARBA00022452"/>
    </source>
</evidence>
<evidence type="ECO:0000259" key="17">
    <source>
        <dbReference type="SMART" id="SM00965"/>
    </source>
</evidence>
<dbReference type="Gene3D" id="2.40.170.20">
    <property type="entry name" value="TonB-dependent receptor, beta-barrel domain"/>
    <property type="match status" value="1"/>
</dbReference>
<dbReference type="RefSeq" id="WP_014705409.1">
    <property type="nucleotide sequence ID" value="NC_017857.3"/>
</dbReference>
<keyword evidence="13 14" id="KW-0998">Cell outer membrane</keyword>
<comment type="subcellular location">
    <subcellularLocation>
        <location evidence="1 14">Cell outer membrane</location>
        <topology evidence="1 14">Multi-pass membrane protein</topology>
    </subcellularLocation>
</comment>